<evidence type="ECO:0000313" key="7">
    <source>
        <dbReference type="EMBL" id="WBL31465.1"/>
    </source>
</evidence>
<evidence type="ECO:0000256" key="4">
    <source>
        <dbReference type="ARBA" id="ARBA00023080"/>
    </source>
</evidence>
<dbReference type="Proteomes" id="UP001210120">
    <property type="component" value="Chromosome"/>
</dbReference>
<dbReference type="PANTHER" id="PTHR11241">
    <property type="entry name" value="DEOXYURIDINE 5'-TRIPHOSPHATE NUCLEOTIDOHYDROLASE"/>
    <property type="match status" value="1"/>
</dbReference>
<name>A0ABY7M234_9MOLU</name>
<evidence type="ECO:0000256" key="2">
    <source>
        <dbReference type="ARBA" id="ARBA00012379"/>
    </source>
</evidence>
<dbReference type="CDD" id="cd07557">
    <property type="entry name" value="trimeric_dUTPase"/>
    <property type="match status" value="1"/>
</dbReference>
<dbReference type="EC" id="3.6.1.23" evidence="2"/>
<dbReference type="Pfam" id="PF00692">
    <property type="entry name" value="dUTPase"/>
    <property type="match status" value="1"/>
</dbReference>
<accession>A0ABY7M234</accession>
<keyword evidence="3 7" id="KW-0378">Hydrolase</keyword>
<evidence type="ECO:0000259" key="6">
    <source>
        <dbReference type="Pfam" id="PF00692"/>
    </source>
</evidence>
<protein>
    <recommendedName>
        <fullName evidence="2">dUTP diphosphatase</fullName>
        <ecNumber evidence="2">3.6.1.23</ecNumber>
    </recommendedName>
</protein>
<dbReference type="NCBIfam" id="TIGR00576">
    <property type="entry name" value="dut"/>
    <property type="match status" value="1"/>
</dbReference>
<evidence type="ECO:0000256" key="5">
    <source>
        <dbReference type="ARBA" id="ARBA00047686"/>
    </source>
</evidence>
<organism evidence="7 8">
    <name type="scientific">Candidatus Phytoplasma sacchari</name>
    <dbReference type="NCBI Taxonomy" id="2609813"/>
    <lineage>
        <taxon>Bacteria</taxon>
        <taxon>Bacillati</taxon>
        <taxon>Mycoplasmatota</taxon>
        <taxon>Mollicutes</taxon>
        <taxon>Acholeplasmatales</taxon>
        <taxon>Acholeplasmataceae</taxon>
        <taxon>Candidatus Phytoplasma</taxon>
        <taxon>16SrXI (Rice yellow dwarf group)</taxon>
    </lineage>
</organism>
<evidence type="ECO:0000256" key="3">
    <source>
        <dbReference type="ARBA" id="ARBA00022801"/>
    </source>
</evidence>
<sequence length="157" mass="17968">MSLNNKFFFEVISLFKNKNINLPIRQTTFSAGYDFESAVDAIIKSKEIFLVPTGIKSFFSKDKVLMIYARSSLSYKKKIMLANNVGIIDSDYYNNEVNEGHILIPLYNFSDQDVNIFKGERIAQGILQKFYLTDDDLIINSENNNKKRKSGFGSTGY</sequence>
<evidence type="ECO:0000256" key="1">
    <source>
        <dbReference type="ARBA" id="ARBA00006581"/>
    </source>
</evidence>
<keyword evidence="4" id="KW-0546">Nucleotide metabolism</keyword>
<keyword evidence="8" id="KW-1185">Reference proteome</keyword>
<dbReference type="InterPro" id="IPR029054">
    <property type="entry name" value="dUTPase-like"/>
</dbReference>
<evidence type="ECO:0000313" key="8">
    <source>
        <dbReference type="Proteomes" id="UP001210120"/>
    </source>
</evidence>
<dbReference type="PANTHER" id="PTHR11241:SF0">
    <property type="entry name" value="DEOXYURIDINE 5'-TRIPHOSPHATE NUCLEOTIDOHYDROLASE"/>
    <property type="match status" value="1"/>
</dbReference>
<proteinExistence type="inferred from homology"/>
<dbReference type="InterPro" id="IPR033704">
    <property type="entry name" value="dUTPase_trimeric"/>
</dbReference>
<dbReference type="EMBL" id="CP115156">
    <property type="protein sequence ID" value="WBL31465.1"/>
    <property type="molecule type" value="Genomic_DNA"/>
</dbReference>
<feature type="domain" description="dUTPase-like" evidence="6">
    <location>
        <begin position="19"/>
        <end position="156"/>
    </location>
</feature>
<dbReference type="Gene3D" id="2.70.40.10">
    <property type="match status" value="1"/>
</dbReference>
<dbReference type="GO" id="GO:0004170">
    <property type="term" value="F:dUTP diphosphatase activity"/>
    <property type="evidence" value="ECO:0007669"/>
    <property type="project" value="UniProtKB-EC"/>
</dbReference>
<dbReference type="InterPro" id="IPR036157">
    <property type="entry name" value="dUTPase-like_sf"/>
</dbReference>
<comment type="catalytic activity">
    <reaction evidence="5">
        <text>dUTP + H2O = dUMP + diphosphate + H(+)</text>
        <dbReference type="Rhea" id="RHEA:10248"/>
        <dbReference type="ChEBI" id="CHEBI:15377"/>
        <dbReference type="ChEBI" id="CHEBI:15378"/>
        <dbReference type="ChEBI" id="CHEBI:33019"/>
        <dbReference type="ChEBI" id="CHEBI:61555"/>
        <dbReference type="ChEBI" id="CHEBI:246422"/>
        <dbReference type="EC" id="3.6.1.23"/>
    </reaction>
</comment>
<dbReference type="InterPro" id="IPR008181">
    <property type="entry name" value="dUTPase"/>
</dbReference>
<reference evidence="7" key="1">
    <citation type="submission" date="2022-12" db="EMBL/GenBank/DDBJ databases">
        <title>Genomic Characterization of Candidatus Phytoplasma sacchari in China.</title>
        <authorList>
            <person name="Zhang R.-Y."/>
        </authorList>
    </citation>
    <scope>NUCLEOTIDE SEQUENCE [LARGE SCALE GENOMIC DNA]</scope>
    <source>
        <strain evidence="7">SCWL1</strain>
    </source>
</reference>
<dbReference type="SUPFAM" id="SSF51283">
    <property type="entry name" value="dUTPase-like"/>
    <property type="match status" value="1"/>
</dbReference>
<comment type="similarity">
    <text evidence="1">Belongs to the dUTPase family.</text>
</comment>
<gene>
    <name evidence="7" type="primary">dut</name>
    <name evidence="7" type="ORF">O7R10_00130</name>
</gene>